<evidence type="ECO:0000313" key="2">
    <source>
        <dbReference type="EMBL" id="PJZ65998.1"/>
    </source>
</evidence>
<reference evidence="2 3" key="1">
    <citation type="submission" date="2017-07" db="EMBL/GenBank/DDBJ databases">
        <title>Leptospira spp. isolated from tropical soils.</title>
        <authorList>
            <person name="Thibeaux R."/>
            <person name="Iraola G."/>
            <person name="Ferres I."/>
            <person name="Bierque E."/>
            <person name="Girault D."/>
            <person name="Soupe-Gilbert M.-E."/>
            <person name="Picardeau M."/>
            <person name="Goarant C."/>
        </authorList>
    </citation>
    <scope>NUCLEOTIDE SEQUENCE [LARGE SCALE GENOMIC DNA]</scope>
    <source>
        <strain evidence="2 3">FH2-C-A2</strain>
    </source>
</reference>
<gene>
    <name evidence="2" type="ORF">CH371_10765</name>
</gene>
<dbReference type="InterPro" id="IPR036010">
    <property type="entry name" value="2Fe-2S_ferredoxin-like_sf"/>
</dbReference>
<evidence type="ECO:0000256" key="1">
    <source>
        <dbReference type="SAM" id="Phobius"/>
    </source>
</evidence>
<dbReference type="EMBL" id="NPDT01000003">
    <property type="protein sequence ID" value="PJZ65998.1"/>
    <property type="molecule type" value="Genomic_DNA"/>
</dbReference>
<keyword evidence="1" id="KW-0812">Transmembrane</keyword>
<proteinExistence type="predicted"/>
<dbReference type="SUPFAM" id="SSF54292">
    <property type="entry name" value="2Fe-2S ferredoxin-like"/>
    <property type="match status" value="1"/>
</dbReference>
<dbReference type="AlphaFoldDB" id="A0A2M9ZC68"/>
<keyword evidence="1" id="KW-0472">Membrane</keyword>
<comment type="caution">
    <text evidence="2">The sequence shown here is derived from an EMBL/GenBank/DDBJ whole genome shotgun (WGS) entry which is preliminary data.</text>
</comment>
<protein>
    <submittedName>
        <fullName evidence="2">Uncharacterized protein</fullName>
    </submittedName>
</protein>
<feature type="transmembrane region" description="Helical" evidence="1">
    <location>
        <begin position="12"/>
        <end position="35"/>
    </location>
</feature>
<organism evidence="2 3">
    <name type="scientific">Leptospira wolffii</name>
    <dbReference type="NCBI Taxonomy" id="409998"/>
    <lineage>
        <taxon>Bacteria</taxon>
        <taxon>Pseudomonadati</taxon>
        <taxon>Spirochaetota</taxon>
        <taxon>Spirochaetia</taxon>
        <taxon>Leptospirales</taxon>
        <taxon>Leptospiraceae</taxon>
        <taxon>Leptospira</taxon>
    </lineage>
</organism>
<accession>A0A2M9ZC68</accession>
<sequence length="71" mass="7990">MLWDIETQDKIVYLIVAATAVYLAFPLLSTIKNLFGKSTSKELRFGCYEDACSSCTVIVEKSQPLRKTKRG</sequence>
<dbReference type="Proteomes" id="UP000231912">
    <property type="component" value="Unassembled WGS sequence"/>
</dbReference>
<dbReference type="GO" id="GO:0051536">
    <property type="term" value="F:iron-sulfur cluster binding"/>
    <property type="evidence" value="ECO:0007669"/>
    <property type="project" value="InterPro"/>
</dbReference>
<name>A0A2M9ZC68_9LEPT</name>
<evidence type="ECO:0000313" key="3">
    <source>
        <dbReference type="Proteomes" id="UP000231912"/>
    </source>
</evidence>
<keyword evidence="1" id="KW-1133">Transmembrane helix</keyword>